<reference evidence="3 4" key="1">
    <citation type="journal article" date="2015" name="Genome Biol. Evol.">
        <title>Comparative Genomics of a Bacterivorous Green Alga Reveals Evolutionary Causalities and Consequences of Phago-Mixotrophic Mode of Nutrition.</title>
        <authorList>
            <person name="Burns J.A."/>
            <person name="Paasch A."/>
            <person name="Narechania A."/>
            <person name="Kim E."/>
        </authorList>
    </citation>
    <scope>NUCLEOTIDE SEQUENCE [LARGE SCALE GENOMIC DNA]</scope>
    <source>
        <strain evidence="3 4">PLY_AMNH</strain>
    </source>
</reference>
<name>A0AAE0KYY7_9CHLO</name>
<dbReference type="AlphaFoldDB" id="A0AAE0KYY7"/>
<dbReference type="GO" id="GO:0030125">
    <property type="term" value="C:clathrin vesicle coat"/>
    <property type="evidence" value="ECO:0007669"/>
    <property type="project" value="TreeGrafter"/>
</dbReference>
<dbReference type="Gene3D" id="2.30.29.30">
    <property type="entry name" value="Pleckstrin-homology domain (PH domain)/Phosphotyrosine-binding domain (PTB)"/>
    <property type="match status" value="1"/>
</dbReference>
<sequence>QFEGSVKQTCKDESGDATFDILLCHLPESFLYQIPPARTSAGHRAADWNIEKPPLKTVSIRIVEACNSTSSEGEKCSVRLEDQTTGELFAACPVYVDKPLISAVEPVLDSSRYFAIRVEEEGKGGQHAYVGIGFAERHSASEFQATLQDYYRRAERGRQAERNRAEEQCGDEASTGPTVPKVDMAFKPGESIRLSLKGGSNEASSNASRKLVPSLVPGTPFALVPPPSHGAPTKQVTLMADQKNGGALPSVNDGNDDDDDDFGDFVSG</sequence>
<dbReference type="Proteomes" id="UP001190700">
    <property type="component" value="Unassembled WGS sequence"/>
</dbReference>
<dbReference type="SUPFAM" id="SSF50729">
    <property type="entry name" value="PH domain-like"/>
    <property type="match status" value="1"/>
</dbReference>
<dbReference type="PANTHER" id="PTHR12847">
    <property type="entry name" value="ATP-BINDING CASSETTE ABC TRANSPORTER-RELATED"/>
    <property type="match status" value="1"/>
</dbReference>
<feature type="domain" description="NECAP PHear" evidence="2">
    <location>
        <begin position="22"/>
        <end position="197"/>
    </location>
</feature>
<feature type="non-terminal residue" evidence="3">
    <location>
        <position position="1"/>
    </location>
</feature>
<comment type="caution">
    <text evidence="3">The sequence shown here is derived from an EMBL/GenBank/DDBJ whole genome shotgun (WGS) entry which is preliminary data.</text>
</comment>
<dbReference type="InterPro" id="IPR012466">
    <property type="entry name" value="NECAP_PHear"/>
</dbReference>
<evidence type="ECO:0000256" key="1">
    <source>
        <dbReference type="SAM" id="MobiDB-lite"/>
    </source>
</evidence>
<dbReference type="GO" id="GO:0006897">
    <property type="term" value="P:endocytosis"/>
    <property type="evidence" value="ECO:0007669"/>
    <property type="project" value="InterPro"/>
</dbReference>
<keyword evidence="4" id="KW-1185">Reference proteome</keyword>
<gene>
    <name evidence="3" type="ORF">CYMTET_25531</name>
</gene>
<dbReference type="Pfam" id="PF07933">
    <property type="entry name" value="DUF1681"/>
    <property type="match status" value="1"/>
</dbReference>
<feature type="compositionally biased region" description="Basic and acidic residues" evidence="1">
    <location>
        <begin position="155"/>
        <end position="167"/>
    </location>
</feature>
<proteinExistence type="predicted"/>
<dbReference type="InterPro" id="IPR011993">
    <property type="entry name" value="PH-like_dom_sf"/>
</dbReference>
<evidence type="ECO:0000313" key="3">
    <source>
        <dbReference type="EMBL" id="KAK3265817.1"/>
    </source>
</evidence>
<dbReference type="PANTHER" id="PTHR12847:SF9">
    <property type="entry name" value="NECAP-LIKE PROTEIN CG9132"/>
    <property type="match status" value="1"/>
</dbReference>
<dbReference type="CDD" id="cd13228">
    <property type="entry name" value="PHear_NECAP"/>
    <property type="match status" value="1"/>
</dbReference>
<protein>
    <recommendedName>
        <fullName evidence="2">NECAP PHear domain-containing protein</fullName>
    </recommendedName>
</protein>
<evidence type="ECO:0000313" key="4">
    <source>
        <dbReference type="Proteomes" id="UP001190700"/>
    </source>
</evidence>
<dbReference type="EMBL" id="LGRX02013682">
    <property type="protein sequence ID" value="KAK3265817.1"/>
    <property type="molecule type" value="Genomic_DNA"/>
</dbReference>
<evidence type="ECO:0000259" key="2">
    <source>
        <dbReference type="Pfam" id="PF07933"/>
    </source>
</evidence>
<feature type="compositionally biased region" description="Acidic residues" evidence="1">
    <location>
        <begin position="254"/>
        <end position="268"/>
    </location>
</feature>
<feature type="region of interest" description="Disordered" evidence="1">
    <location>
        <begin position="222"/>
        <end position="268"/>
    </location>
</feature>
<organism evidence="3 4">
    <name type="scientific">Cymbomonas tetramitiformis</name>
    <dbReference type="NCBI Taxonomy" id="36881"/>
    <lineage>
        <taxon>Eukaryota</taxon>
        <taxon>Viridiplantae</taxon>
        <taxon>Chlorophyta</taxon>
        <taxon>Pyramimonadophyceae</taxon>
        <taxon>Pyramimonadales</taxon>
        <taxon>Pyramimonadaceae</taxon>
        <taxon>Cymbomonas</taxon>
    </lineage>
</organism>
<accession>A0AAE0KYY7</accession>
<feature type="region of interest" description="Disordered" evidence="1">
    <location>
        <begin position="155"/>
        <end position="184"/>
    </location>
</feature>